<accession>A0A1D8NCN8</accession>
<sequence>MAIEETTSSKLPGAQLRLPPPLRLHSPSFQTRFFTPLSEPMSALKMAAPEQTSLSFQNHKSKDAKRTPILSLFNFVWAERPNIQKCIWAQSKKIVNSSTSFRHDVLTHFIPHLVCAWRVSIYKMGTLCATQAAPTNRGFHFTRILEGFGVLEAQTTRTPRRENTSDNAGDSEKGA</sequence>
<dbReference type="RefSeq" id="XP_068138655.1">
    <property type="nucleotide sequence ID" value="XM_068282554.1"/>
</dbReference>
<dbReference type="AlphaFoldDB" id="A0A1D8NCN8"/>
<gene>
    <name evidence="2" type="ORF">YALI1_D00673g</name>
</gene>
<name>A0A1D8NCN8_YARLL</name>
<dbReference type="EMBL" id="CP017556">
    <property type="protein sequence ID" value="AOW03387.1"/>
    <property type="molecule type" value="Genomic_DNA"/>
</dbReference>
<dbReference type="VEuPathDB" id="FungiDB:YALI1_D00673g"/>
<protein>
    <submittedName>
        <fullName evidence="2">Uncharacterized protein</fullName>
    </submittedName>
</protein>
<dbReference type="GeneID" id="94583178"/>
<proteinExistence type="predicted"/>
<reference evidence="2 3" key="1">
    <citation type="journal article" date="2016" name="PLoS ONE">
        <title>Sequence Assembly of Yarrowia lipolytica Strain W29/CLIB89 Shows Transposable Element Diversity.</title>
        <authorList>
            <person name="Magnan C."/>
            <person name="Yu J."/>
            <person name="Chang I."/>
            <person name="Jahn E."/>
            <person name="Kanomata Y."/>
            <person name="Wu J."/>
            <person name="Zeller M."/>
            <person name="Oakes M."/>
            <person name="Baldi P."/>
            <person name="Sandmeyer S."/>
        </authorList>
    </citation>
    <scope>NUCLEOTIDE SEQUENCE [LARGE SCALE GENOMIC DNA]</scope>
    <source>
        <strain evidence="3">CLIB89(W29)</strain>
    </source>
</reference>
<feature type="compositionally biased region" description="Basic and acidic residues" evidence="1">
    <location>
        <begin position="159"/>
        <end position="175"/>
    </location>
</feature>
<feature type="region of interest" description="Disordered" evidence="1">
    <location>
        <begin position="1"/>
        <end position="23"/>
    </location>
</feature>
<feature type="compositionally biased region" description="Polar residues" evidence="1">
    <location>
        <begin position="1"/>
        <end position="10"/>
    </location>
</feature>
<organism evidence="2 3">
    <name type="scientific">Yarrowia lipolytica</name>
    <name type="common">Candida lipolytica</name>
    <dbReference type="NCBI Taxonomy" id="4952"/>
    <lineage>
        <taxon>Eukaryota</taxon>
        <taxon>Fungi</taxon>
        <taxon>Dikarya</taxon>
        <taxon>Ascomycota</taxon>
        <taxon>Saccharomycotina</taxon>
        <taxon>Dipodascomycetes</taxon>
        <taxon>Dipodascales</taxon>
        <taxon>Dipodascales incertae sedis</taxon>
        <taxon>Yarrowia</taxon>
    </lineage>
</organism>
<evidence type="ECO:0000256" key="1">
    <source>
        <dbReference type="SAM" id="MobiDB-lite"/>
    </source>
</evidence>
<feature type="region of interest" description="Disordered" evidence="1">
    <location>
        <begin position="155"/>
        <end position="175"/>
    </location>
</feature>
<dbReference type="Proteomes" id="UP000182444">
    <property type="component" value="Chromosome 1D"/>
</dbReference>
<evidence type="ECO:0000313" key="3">
    <source>
        <dbReference type="Proteomes" id="UP000182444"/>
    </source>
</evidence>
<evidence type="ECO:0000313" key="2">
    <source>
        <dbReference type="EMBL" id="AOW03387.1"/>
    </source>
</evidence>